<evidence type="ECO:0000313" key="2">
    <source>
        <dbReference type="Proteomes" id="UP001454036"/>
    </source>
</evidence>
<reference evidence="1 2" key="1">
    <citation type="submission" date="2024-01" db="EMBL/GenBank/DDBJ databases">
        <title>The complete chloroplast genome sequence of Lithospermum erythrorhizon: insights into the phylogenetic relationship among Boraginaceae species and the maternal lineages of purple gromwells.</title>
        <authorList>
            <person name="Okada T."/>
            <person name="Watanabe K."/>
        </authorList>
    </citation>
    <scope>NUCLEOTIDE SEQUENCE [LARGE SCALE GENOMIC DNA]</scope>
</reference>
<sequence>MSIGGNQENVQNCNEDAARRNEENEALISLATKVFSPRKELIKTIQRISFLQGYVTVTKNLRVVHLRYGGKRKRNLED</sequence>
<protein>
    <submittedName>
        <fullName evidence="1">Uncharacterized protein</fullName>
    </submittedName>
</protein>
<name>A0AAV3NKZ7_LITER</name>
<dbReference type="EMBL" id="BAABME010045008">
    <property type="protein sequence ID" value="GAA0139658.1"/>
    <property type="molecule type" value="Genomic_DNA"/>
</dbReference>
<dbReference type="AlphaFoldDB" id="A0AAV3NKZ7"/>
<organism evidence="1 2">
    <name type="scientific">Lithospermum erythrorhizon</name>
    <name type="common">Purple gromwell</name>
    <name type="synonym">Lithospermum officinale var. erythrorhizon</name>
    <dbReference type="NCBI Taxonomy" id="34254"/>
    <lineage>
        <taxon>Eukaryota</taxon>
        <taxon>Viridiplantae</taxon>
        <taxon>Streptophyta</taxon>
        <taxon>Embryophyta</taxon>
        <taxon>Tracheophyta</taxon>
        <taxon>Spermatophyta</taxon>
        <taxon>Magnoliopsida</taxon>
        <taxon>eudicotyledons</taxon>
        <taxon>Gunneridae</taxon>
        <taxon>Pentapetalae</taxon>
        <taxon>asterids</taxon>
        <taxon>lamiids</taxon>
        <taxon>Boraginales</taxon>
        <taxon>Boraginaceae</taxon>
        <taxon>Boraginoideae</taxon>
        <taxon>Lithospermeae</taxon>
        <taxon>Lithospermum</taxon>
    </lineage>
</organism>
<comment type="caution">
    <text evidence="1">The sequence shown here is derived from an EMBL/GenBank/DDBJ whole genome shotgun (WGS) entry which is preliminary data.</text>
</comment>
<accession>A0AAV3NKZ7</accession>
<keyword evidence="2" id="KW-1185">Reference proteome</keyword>
<evidence type="ECO:0000313" key="1">
    <source>
        <dbReference type="EMBL" id="GAA0139658.1"/>
    </source>
</evidence>
<dbReference type="Proteomes" id="UP001454036">
    <property type="component" value="Unassembled WGS sequence"/>
</dbReference>
<gene>
    <name evidence="1" type="ORF">LIER_44045</name>
</gene>
<proteinExistence type="predicted"/>